<organism evidence="3 4">
    <name type="scientific">Candidatus Bipolaricaulis anaerobius</name>
    <dbReference type="NCBI Taxonomy" id="2026885"/>
    <lineage>
        <taxon>Bacteria</taxon>
        <taxon>Candidatus Bipolaricaulota</taxon>
        <taxon>Candidatus Bipolaricaulia</taxon>
        <taxon>Candidatus Bipolaricaulales</taxon>
        <taxon>Candidatus Bipolaricaulaceae</taxon>
        <taxon>Candidatus Bipolaricaulis</taxon>
    </lineage>
</organism>
<dbReference type="KEGG" id="bana:BARAN1_1015"/>
<dbReference type="Proteomes" id="UP000249818">
    <property type="component" value="Chromosome BARAN1"/>
</dbReference>
<reference evidence="4" key="1">
    <citation type="submission" date="2018-05" db="EMBL/GenBank/DDBJ databases">
        <authorList>
            <person name="Hao L."/>
        </authorList>
    </citation>
    <scope>NUCLEOTIDE SEQUENCE [LARGE SCALE GENOMIC DNA]</scope>
</reference>
<evidence type="ECO:0000256" key="1">
    <source>
        <dbReference type="ARBA" id="ARBA00022898"/>
    </source>
</evidence>
<dbReference type="InterPro" id="IPR015421">
    <property type="entry name" value="PyrdxlP-dep_Trfase_major"/>
</dbReference>
<dbReference type="EMBL" id="LS483254">
    <property type="protein sequence ID" value="SQD93039.1"/>
    <property type="molecule type" value="Genomic_DNA"/>
</dbReference>
<dbReference type="PANTHER" id="PTHR43092:SF2">
    <property type="entry name" value="HERCYNYLCYSTEINE SULFOXIDE LYASE"/>
    <property type="match status" value="1"/>
</dbReference>
<dbReference type="AlphaFoldDB" id="A0A2X3L1J6"/>
<protein>
    <submittedName>
        <fullName evidence="3">Aminotransferase class V</fullName>
    </submittedName>
</protein>
<sequence length="121" mass="13323">MERIWERVTSRTRVLSLSHITSPTAMDLPVGELVEPAREWGILTVVGGAHALGQIPIDLGSLGADFYAGNCHRWMMAPKGAGFLYARREREPLLRVSVQGYNTSQDLAALVRALGREIHSV</sequence>
<evidence type="ECO:0000313" key="4">
    <source>
        <dbReference type="Proteomes" id="UP000249818"/>
    </source>
</evidence>
<dbReference type="InterPro" id="IPR015424">
    <property type="entry name" value="PyrdxlP-dep_Trfase"/>
</dbReference>
<name>A0A2X3L1J6_9BACT</name>
<proteinExistence type="predicted"/>
<feature type="domain" description="Aminotransferase class V" evidence="2">
    <location>
        <begin position="4"/>
        <end position="91"/>
    </location>
</feature>
<keyword evidence="3" id="KW-0808">Transferase</keyword>
<keyword evidence="3" id="KW-0032">Aminotransferase</keyword>
<dbReference type="Gene3D" id="3.40.640.10">
    <property type="entry name" value="Type I PLP-dependent aspartate aminotransferase-like (Major domain)"/>
    <property type="match status" value="1"/>
</dbReference>
<dbReference type="PANTHER" id="PTHR43092">
    <property type="entry name" value="L-CYSTEINE DESULFHYDRASE"/>
    <property type="match status" value="1"/>
</dbReference>
<dbReference type="GO" id="GO:0008483">
    <property type="term" value="F:transaminase activity"/>
    <property type="evidence" value="ECO:0007669"/>
    <property type="project" value="UniProtKB-KW"/>
</dbReference>
<evidence type="ECO:0000313" key="3">
    <source>
        <dbReference type="EMBL" id="SQD93039.1"/>
    </source>
</evidence>
<keyword evidence="1" id="KW-0663">Pyridoxal phosphate</keyword>
<dbReference type="RefSeq" id="WP_231944245.1">
    <property type="nucleotide sequence ID" value="NZ_LS483254.1"/>
</dbReference>
<gene>
    <name evidence="3" type="ORF">BARAN1_1015</name>
</gene>
<dbReference type="Pfam" id="PF00266">
    <property type="entry name" value="Aminotran_5"/>
    <property type="match status" value="1"/>
</dbReference>
<dbReference type="InterPro" id="IPR000192">
    <property type="entry name" value="Aminotrans_V_dom"/>
</dbReference>
<accession>A0A2X3L1J6</accession>
<dbReference type="SUPFAM" id="SSF53383">
    <property type="entry name" value="PLP-dependent transferases"/>
    <property type="match status" value="1"/>
</dbReference>
<evidence type="ECO:0000259" key="2">
    <source>
        <dbReference type="Pfam" id="PF00266"/>
    </source>
</evidence>
<keyword evidence="4" id="KW-1185">Reference proteome</keyword>